<proteinExistence type="predicted"/>
<dbReference type="InParanoid" id="A7UWW6"/>
<gene>
    <name evidence="2" type="ORF">NCU06841</name>
</gene>
<dbReference type="OrthoDB" id="10335651at2759"/>
<sequence length="379" mass="41644">MFTSLAGVGGGVWSAGVAVDLADKWPWWLGRASSDMAKKKEVCCSNQSLCRGVPDADELREGGEEWARADTFLAGDLHSKGQSTKYSVRTAQKRGPHPTKGEETDGGASPEQALGMAAEQRERSATCIFLPNARCTAPQRCRPTSLQVSRPVCLHREIPQPVRHQCLGACNNAEPYQPTLSAQMRWRTDVYKQIARRQSTGSTVHVSVEGPGRETQQDDLCSSALESLMEDRAMDLEMVSTCCCCCCPAGSCRGQINDDRQAFTGMPSFSTDLLLVNYRRRHWSLFPVHVVASWCRLLRSQARLSIHHGSLNDGTAPELGYSKVNTAFLACQGMKQPLPPSPLRVPKSTQRLDNVNYKCPSPLCFTCTYVVHKQPVAVA</sequence>
<dbReference type="HOGENOM" id="CLU_809146_0_0_1"/>
<dbReference type="Proteomes" id="UP000001805">
    <property type="component" value="Chromosome 6, Linkage Group II"/>
</dbReference>
<feature type="region of interest" description="Disordered" evidence="1">
    <location>
        <begin position="83"/>
        <end position="110"/>
    </location>
</feature>
<dbReference type="AlphaFoldDB" id="A7UWW6"/>
<protein>
    <submittedName>
        <fullName evidence="2">Uncharacterized protein</fullName>
    </submittedName>
</protein>
<dbReference type="EMBL" id="CM002237">
    <property type="protein sequence ID" value="EDO65074.2"/>
    <property type="molecule type" value="Genomic_DNA"/>
</dbReference>
<dbReference type="KEGG" id="ncr:NCU06841"/>
<evidence type="ECO:0000256" key="1">
    <source>
        <dbReference type="SAM" id="MobiDB-lite"/>
    </source>
</evidence>
<dbReference type="RefSeq" id="XP_001728165.2">
    <property type="nucleotide sequence ID" value="XM_001728113.2"/>
</dbReference>
<evidence type="ECO:0000313" key="3">
    <source>
        <dbReference type="Proteomes" id="UP000001805"/>
    </source>
</evidence>
<dbReference type="GeneID" id="5847316"/>
<organism evidence="2 3">
    <name type="scientific">Neurospora crassa (strain ATCC 24698 / 74-OR23-1A / CBS 708.71 / DSM 1257 / FGSC 987)</name>
    <dbReference type="NCBI Taxonomy" id="367110"/>
    <lineage>
        <taxon>Eukaryota</taxon>
        <taxon>Fungi</taxon>
        <taxon>Dikarya</taxon>
        <taxon>Ascomycota</taxon>
        <taxon>Pezizomycotina</taxon>
        <taxon>Sordariomycetes</taxon>
        <taxon>Sordariomycetidae</taxon>
        <taxon>Sordariales</taxon>
        <taxon>Sordariaceae</taxon>
        <taxon>Neurospora</taxon>
    </lineage>
</organism>
<name>A7UWW6_NEUCR</name>
<dbReference type="VEuPathDB" id="FungiDB:NCU06841"/>
<accession>A7UWW6</accession>
<evidence type="ECO:0000313" key="2">
    <source>
        <dbReference type="EMBL" id="EDO65074.2"/>
    </source>
</evidence>
<keyword evidence="3" id="KW-1185">Reference proteome</keyword>
<reference evidence="2 3" key="1">
    <citation type="journal article" date="2003" name="Nature">
        <title>The genome sequence of the filamentous fungus Neurospora crassa.</title>
        <authorList>
            <person name="Galagan J.E."/>
            <person name="Calvo S.E."/>
            <person name="Borkovich K.A."/>
            <person name="Selker E.U."/>
            <person name="Read N.D."/>
            <person name="Jaffe D."/>
            <person name="FitzHugh W."/>
            <person name="Ma L.J."/>
            <person name="Smirnov S."/>
            <person name="Purcell S."/>
            <person name="Rehman B."/>
            <person name="Elkins T."/>
            <person name="Engels R."/>
            <person name="Wang S."/>
            <person name="Nielsen C.B."/>
            <person name="Butler J."/>
            <person name="Endrizzi M."/>
            <person name="Qui D."/>
            <person name="Ianakiev P."/>
            <person name="Bell-Pedersen D."/>
            <person name="Nelson M.A."/>
            <person name="Werner-Washburne M."/>
            <person name="Selitrennikoff C.P."/>
            <person name="Kinsey J.A."/>
            <person name="Braun E.L."/>
            <person name="Zelter A."/>
            <person name="Schulte U."/>
            <person name="Kothe G.O."/>
            <person name="Jedd G."/>
            <person name="Mewes W."/>
            <person name="Staben C."/>
            <person name="Marcotte E."/>
            <person name="Greenberg D."/>
            <person name="Roy A."/>
            <person name="Foley K."/>
            <person name="Naylor J."/>
            <person name="Stange-Thomann N."/>
            <person name="Barrett R."/>
            <person name="Gnerre S."/>
            <person name="Kamal M."/>
            <person name="Kamvysselis M."/>
            <person name="Mauceli E."/>
            <person name="Bielke C."/>
            <person name="Rudd S."/>
            <person name="Frishman D."/>
            <person name="Krystofova S."/>
            <person name="Rasmussen C."/>
            <person name="Metzenberg R.L."/>
            <person name="Perkins D.D."/>
            <person name="Kroken S."/>
            <person name="Cogoni C."/>
            <person name="Macino G."/>
            <person name="Catcheside D."/>
            <person name="Li W."/>
            <person name="Pratt R.J."/>
            <person name="Osmani S.A."/>
            <person name="DeSouza C.P."/>
            <person name="Glass L."/>
            <person name="Orbach M.J."/>
            <person name="Berglund J.A."/>
            <person name="Voelker R."/>
            <person name="Yarden O."/>
            <person name="Plamann M."/>
            <person name="Seiler S."/>
            <person name="Dunlap J."/>
            <person name="Radford A."/>
            <person name="Aramayo R."/>
            <person name="Natvig D.O."/>
            <person name="Alex L.A."/>
            <person name="Mannhaupt G."/>
            <person name="Ebbole D.J."/>
            <person name="Freitag M."/>
            <person name="Paulsen I."/>
            <person name="Sachs M.S."/>
            <person name="Lander E.S."/>
            <person name="Nusbaum C."/>
            <person name="Birren B."/>
        </authorList>
    </citation>
    <scope>NUCLEOTIDE SEQUENCE [LARGE SCALE GENOMIC DNA]</scope>
    <source>
        <strain evidence="3">ATCC 24698 / 74-OR23-1A / CBS 708.71 / DSM 1257 / FGSC 987</strain>
    </source>
</reference>